<dbReference type="InterPro" id="IPR032387">
    <property type="entry name" value="ACAS_N"/>
</dbReference>
<dbReference type="EMBL" id="JIDS01000002">
    <property type="protein sequence ID" value="EZK38155.1"/>
    <property type="molecule type" value="Genomic_DNA"/>
</dbReference>
<dbReference type="GO" id="GO:0005829">
    <property type="term" value="C:cytosol"/>
    <property type="evidence" value="ECO:0007669"/>
    <property type="project" value="TreeGrafter"/>
</dbReference>
<name>A0AAD3AT01_FRATT</name>
<proteinExistence type="inferred from homology"/>
<dbReference type="GO" id="GO:0003987">
    <property type="term" value="F:acetate-CoA ligase activity"/>
    <property type="evidence" value="ECO:0007669"/>
    <property type="project" value="TreeGrafter"/>
</dbReference>
<feature type="domain" description="AMP-dependent synthetase/ligase" evidence="3">
    <location>
        <begin position="84"/>
        <end position="135"/>
    </location>
</feature>
<dbReference type="AlphaFoldDB" id="A0AAD3AT01"/>
<dbReference type="GO" id="GO:0006085">
    <property type="term" value="P:acetyl-CoA biosynthetic process"/>
    <property type="evidence" value="ECO:0007669"/>
    <property type="project" value="TreeGrafter"/>
</dbReference>
<evidence type="ECO:0000256" key="1">
    <source>
        <dbReference type="ARBA" id="ARBA00006432"/>
    </source>
</evidence>
<reference evidence="5 6" key="1">
    <citation type="submission" date="2014-03" db="EMBL/GenBank/DDBJ databases">
        <title>The Genome Sequence of Francisella tularensis subsp. tularensis str. SCHU S4 substr. FSC043.</title>
        <authorList>
            <consortium name="The Broad Institute Genomics Platform"/>
            <consortium name="The Broad Institute Genome Sequencing Center for Infectious Disease"/>
            <person name="Chapman S.B."/>
            <person name="Guina T."/>
            <person name="Gelhaus C."/>
            <person name="Comer J."/>
            <person name="Sellati T."/>
            <person name="Sjostedt A."/>
            <person name="Young S.K."/>
            <person name="Zeng Q."/>
            <person name="Gargeya S."/>
            <person name="Abouelleil A."/>
            <person name="Alvarado L."/>
            <person name="Chapman S.B."/>
            <person name="Gainer-Dewar J."/>
            <person name="Goldberg J."/>
            <person name="Griggs A."/>
            <person name="Gujja S."/>
            <person name="Hansen M."/>
            <person name="Howarth C."/>
            <person name="Imamovic A."/>
            <person name="Larimer J."/>
            <person name="Murphy C."/>
            <person name="Naylor J."/>
            <person name="Pearson M."/>
            <person name="Poon T.W."/>
            <person name="Priest M."/>
            <person name="Roberts A."/>
            <person name="Saif S."/>
            <person name="Shea T."/>
            <person name="Sykes S."/>
            <person name="Wortman J."/>
            <person name="Nusbaum C."/>
            <person name="Birren B."/>
        </authorList>
    </citation>
    <scope>NUCLEOTIDE SEQUENCE [LARGE SCALE GENOMIC DNA]</scope>
    <source>
        <strain evidence="5 6">Schu S4</strain>
    </source>
</reference>
<protein>
    <recommendedName>
        <fullName evidence="7">Acetyl-coenzyme A synthetase</fullName>
    </recommendedName>
</protein>
<dbReference type="Pfam" id="PF16177">
    <property type="entry name" value="ACAS_N"/>
    <property type="match status" value="1"/>
</dbReference>
<gene>
    <name evidence="5" type="ORF">P250_02914</name>
</gene>
<evidence type="ECO:0000256" key="2">
    <source>
        <dbReference type="ARBA" id="ARBA00022990"/>
    </source>
</evidence>
<comment type="caution">
    <text evidence="5">The sequence shown here is derived from an EMBL/GenBank/DDBJ whole genome shotgun (WGS) entry which is preliminary data.</text>
</comment>
<dbReference type="Gene3D" id="3.40.50.12780">
    <property type="entry name" value="N-terminal domain of ligase-like"/>
    <property type="match status" value="1"/>
</dbReference>
<dbReference type="Proteomes" id="UP000023806">
    <property type="component" value="Unassembled WGS sequence"/>
</dbReference>
<dbReference type="PANTHER" id="PTHR24095">
    <property type="entry name" value="ACETYL-COENZYME A SYNTHETASE"/>
    <property type="match status" value="1"/>
</dbReference>
<evidence type="ECO:0000313" key="5">
    <source>
        <dbReference type="EMBL" id="EZK38155.1"/>
    </source>
</evidence>
<feature type="domain" description="Acetyl-coenzyme A synthetase N-terminal" evidence="4">
    <location>
        <begin position="23"/>
        <end position="78"/>
    </location>
</feature>
<dbReference type="Pfam" id="PF00501">
    <property type="entry name" value="AMP-binding"/>
    <property type="match status" value="1"/>
</dbReference>
<dbReference type="PANTHER" id="PTHR24095:SF14">
    <property type="entry name" value="ACETYL-COENZYME A SYNTHETASE 1"/>
    <property type="match status" value="1"/>
</dbReference>
<accession>A0AAD3AT01</accession>
<evidence type="ECO:0000259" key="4">
    <source>
        <dbReference type="Pfam" id="PF16177"/>
    </source>
</evidence>
<dbReference type="InterPro" id="IPR000873">
    <property type="entry name" value="AMP-dep_synth/lig_dom"/>
</dbReference>
<keyword evidence="2" id="KW-0007">Acetylation</keyword>
<organism evidence="5 6">
    <name type="scientific">Francisella tularensis subsp. tularensis str. SCHU S4 substr. FSC237</name>
    <dbReference type="NCBI Taxonomy" id="1341660"/>
    <lineage>
        <taxon>Bacteria</taxon>
        <taxon>Pseudomonadati</taxon>
        <taxon>Pseudomonadota</taxon>
        <taxon>Gammaproteobacteria</taxon>
        <taxon>Thiotrichales</taxon>
        <taxon>Francisellaceae</taxon>
        <taxon>Francisella</taxon>
    </lineage>
</organism>
<evidence type="ECO:0000259" key="3">
    <source>
        <dbReference type="Pfam" id="PF00501"/>
    </source>
</evidence>
<evidence type="ECO:0008006" key="7">
    <source>
        <dbReference type="Google" id="ProtNLM"/>
    </source>
</evidence>
<comment type="similarity">
    <text evidence="1">Belongs to the ATP-dependent AMP-binding enzyme family.</text>
</comment>
<dbReference type="InterPro" id="IPR042099">
    <property type="entry name" value="ANL_N_sf"/>
</dbReference>
<dbReference type="SUPFAM" id="SSF56801">
    <property type="entry name" value="Acetyl-CoA synthetase-like"/>
    <property type="match status" value="1"/>
</dbReference>
<evidence type="ECO:0000313" key="6">
    <source>
        <dbReference type="Proteomes" id="UP000023806"/>
    </source>
</evidence>
<sequence length="147" mass="17314">MSYSKFQVSQDFIDQAHINSELYEKLYKESLENPEQFWTKQANRIHWHKPFTKAYNSSFAPVDIKWFDDGELNVCYNCVDRHLPARANQVAFIWQADNPKKSKKITYRELYHRVCEMANILEANGVKKGDVVTKMLQGYGRKLTSIM</sequence>